<dbReference type="InterPro" id="IPR020904">
    <property type="entry name" value="Sc_DH/Rdtase_CS"/>
</dbReference>
<comment type="similarity">
    <text evidence="1 3">Belongs to the short-chain dehydrogenases/reductases (SDR) family.</text>
</comment>
<dbReference type="Pfam" id="PF00106">
    <property type="entry name" value="adh_short"/>
    <property type="match status" value="1"/>
</dbReference>
<name>A0A7K3QYJ3_9ACTN</name>
<comment type="caution">
    <text evidence="4">The sequence shown here is derived from an EMBL/GenBank/DDBJ whole genome shotgun (WGS) entry which is preliminary data.</text>
</comment>
<keyword evidence="2 4" id="KW-0560">Oxidoreductase</keyword>
<dbReference type="SUPFAM" id="SSF51735">
    <property type="entry name" value="NAD(P)-binding Rossmann-fold domains"/>
    <property type="match status" value="1"/>
</dbReference>
<reference evidence="4 5" key="1">
    <citation type="submission" date="2020-01" db="EMBL/GenBank/DDBJ databases">
        <title>Insect and environment-associated Actinomycetes.</title>
        <authorList>
            <person name="Currrie C."/>
            <person name="Chevrette M."/>
            <person name="Carlson C."/>
            <person name="Stubbendieck R."/>
            <person name="Wendt-Pienkowski E."/>
        </authorList>
    </citation>
    <scope>NUCLEOTIDE SEQUENCE [LARGE SCALE GENOMIC DNA]</scope>
    <source>
        <strain evidence="4 5">SID7754</strain>
    </source>
</reference>
<accession>A0A7K3QYJ3</accession>
<evidence type="ECO:0000256" key="3">
    <source>
        <dbReference type="RuleBase" id="RU000363"/>
    </source>
</evidence>
<dbReference type="PANTHER" id="PTHR43669:SF3">
    <property type="entry name" value="ALCOHOL DEHYDROGENASE, PUTATIVE (AFU_ORTHOLOGUE AFUA_3G03445)-RELATED"/>
    <property type="match status" value="1"/>
</dbReference>
<dbReference type="NCBIfam" id="NF004849">
    <property type="entry name" value="PRK06200.1"/>
    <property type="match status" value="1"/>
</dbReference>
<evidence type="ECO:0000313" key="4">
    <source>
        <dbReference type="EMBL" id="NEB94886.1"/>
    </source>
</evidence>
<proteinExistence type="inferred from homology"/>
<dbReference type="Proteomes" id="UP000470520">
    <property type="component" value="Unassembled WGS sequence"/>
</dbReference>
<dbReference type="EMBL" id="JAAGMR010000282">
    <property type="protein sequence ID" value="NEB94886.1"/>
    <property type="molecule type" value="Genomic_DNA"/>
</dbReference>
<dbReference type="EC" id="1.3.1.87" evidence="4"/>
<gene>
    <name evidence="4" type="primary">hcaB</name>
    <name evidence="4" type="ORF">G3I21_24925</name>
</gene>
<evidence type="ECO:0000256" key="2">
    <source>
        <dbReference type="ARBA" id="ARBA00023002"/>
    </source>
</evidence>
<dbReference type="PANTHER" id="PTHR43669">
    <property type="entry name" value="5-KETO-D-GLUCONATE 5-REDUCTASE"/>
    <property type="match status" value="1"/>
</dbReference>
<dbReference type="Gene3D" id="3.40.50.720">
    <property type="entry name" value="NAD(P)-binding Rossmann-like Domain"/>
    <property type="match status" value="1"/>
</dbReference>
<dbReference type="PROSITE" id="PS00061">
    <property type="entry name" value="ADH_SHORT"/>
    <property type="match status" value="1"/>
</dbReference>
<organism evidence="4 5">
    <name type="scientific">Streptomyces bauhiniae</name>
    <dbReference type="NCBI Taxonomy" id="2340725"/>
    <lineage>
        <taxon>Bacteria</taxon>
        <taxon>Bacillati</taxon>
        <taxon>Actinomycetota</taxon>
        <taxon>Actinomycetes</taxon>
        <taxon>Kitasatosporales</taxon>
        <taxon>Streptomycetaceae</taxon>
        <taxon>Streptomyces</taxon>
    </lineage>
</organism>
<dbReference type="InterPro" id="IPR002347">
    <property type="entry name" value="SDR_fam"/>
</dbReference>
<dbReference type="PRINTS" id="PR00081">
    <property type="entry name" value="GDHRDH"/>
</dbReference>
<evidence type="ECO:0000313" key="5">
    <source>
        <dbReference type="Proteomes" id="UP000470520"/>
    </source>
</evidence>
<dbReference type="RefSeq" id="WP_164192858.1">
    <property type="nucleotide sequence ID" value="NZ_JAAGMR010000282.1"/>
</dbReference>
<dbReference type="InterPro" id="IPR036291">
    <property type="entry name" value="NAD(P)-bd_dom_sf"/>
</dbReference>
<sequence length="264" mass="27392">MGWLQNTSVLVTGGGSGMGRAIVERFVEEGARVAVLDRSADKLADIAEQFGDTVRTVQGDVTSTADNAAAVDTAVGAFGGLDVFIGNAGVWDFAQSLLDSSPEDLAKGFDELFAVNVKGYLLGARASAEALRTSRGSMVFTLSNASFFPGGGGPLYTASKHAGTGLVKQLAFELSPEIRVNGVAPGGMATDLRGPGSLGLSDTKITDALPLRELMINHSALQREITAQDYAGTYVLLASRRNSASVTGTVFDISSFGTPRRPGP</sequence>
<dbReference type="AlphaFoldDB" id="A0A7K3QYJ3"/>
<dbReference type="GO" id="GO:0018498">
    <property type="term" value="F:2,3-dihydroxy-2,3-dihydro-phenylpropionate dehydrogenase activity"/>
    <property type="evidence" value="ECO:0007669"/>
    <property type="project" value="UniProtKB-EC"/>
</dbReference>
<evidence type="ECO:0000256" key="1">
    <source>
        <dbReference type="ARBA" id="ARBA00006484"/>
    </source>
</evidence>
<dbReference type="PRINTS" id="PR00080">
    <property type="entry name" value="SDRFAMILY"/>
</dbReference>
<protein>
    <submittedName>
        <fullName evidence="4">3-(Cis-5,6-dihydroxycyclohexa-1, 3-dien-1-yl)propanoate dehydrogenase</fullName>
        <ecNumber evidence="4">1.3.1.87</ecNumber>
    </submittedName>
</protein>